<dbReference type="PANTHER" id="PTHR45689:SF5">
    <property type="entry name" value="I[[H]] CHANNEL, ISOFORM E"/>
    <property type="match status" value="1"/>
</dbReference>
<feature type="region of interest" description="Disordered" evidence="1">
    <location>
        <begin position="223"/>
        <end position="257"/>
    </location>
</feature>
<dbReference type="AlphaFoldDB" id="A0A1Y2D376"/>
<evidence type="ECO:0000313" key="4">
    <source>
        <dbReference type="Proteomes" id="UP000193642"/>
    </source>
</evidence>
<keyword evidence="2" id="KW-1133">Transmembrane helix</keyword>
<sequence length="686" mass="77265">MDDPTTAQAFMNETVALQSYLASLQRELTDGLSRVSRIVDLAVKAGLLPESSTAMPFPTSGVNPIIDRYQYHSQIIPVVPQVATPRALSTLVPELPPTVIATPEPDLVEISNQIPEITVIPTHVAIGLKWESQDYIDASKLDLETKKTEDLNPKPEGSSSKLSAMLSGSMKNVSIYLSSNTIGSLPMYNTDNKVSPDPAEVKESSDTLSPDLLMPYVPISIIEPEPEPLRSRRQSNEDKSPGARRRSSGQLSTFMEHRRPSMISRVPEEVSEATNKGTAKKAKWEKLRRQTMRDSSQIKGRKLSAVIQAAFPEIQRQNEAKKEHAKKNWEKLRGVVFAPKTVEKKNPKLAELMVSVLPDIETLHKKIHTPVIQEKKMTPYNSFSSFLHWFFLCPAFDEKGQYISIAKYHGSDYRKHRFYLDGFNPMSIFYSSMHLLLILFFIVILLLQPYQAAYYDNVQTQLALSWIISATKTDAQFKVKRPILSIWIPNYLKSHGIVDLITIVPWVQVLPLSLLILLRIQRLPSMMARSPLFIIIHARIESIGGIGNILARIIPVGLLVIVFIHIQACCIYYVGRLSNFSSWNQQFDHWVHYVGGVEASSVFERYIWMLSQAIGNTFPLTFKPETVSEQVVTIVFILLGAILYATFVGLISSAAISFDASGKLYRQKIDELTDYLTWKNSLSSAR</sequence>
<feature type="transmembrane region" description="Helical" evidence="2">
    <location>
        <begin position="549"/>
        <end position="574"/>
    </location>
</feature>
<dbReference type="EMBL" id="MCGO01000001">
    <property type="protein sequence ID" value="ORY53566.1"/>
    <property type="molecule type" value="Genomic_DNA"/>
</dbReference>
<evidence type="ECO:0008006" key="5">
    <source>
        <dbReference type="Google" id="ProtNLM"/>
    </source>
</evidence>
<dbReference type="InterPro" id="IPR051413">
    <property type="entry name" value="K/Na_HCN_channel"/>
</dbReference>
<evidence type="ECO:0000256" key="1">
    <source>
        <dbReference type="SAM" id="MobiDB-lite"/>
    </source>
</evidence>
<dbReference type="PANTHER" id="PTHR45689">
    <property type="entry name" value="I[[H]] CHANNEL, ISOFORM E"/>
    <property type="match status" value="1"/>
</dbReference>
<feature type="transmembrane region" description="Helical" evidence="2">
    <location>
        <begin position="500"/>
        <end position="520"/>
    </location>
</feature>
<organism evidence="3 4">
    <name type="scientific">Rhizoclosmatium globosum</name>
    <dbReference type="NCBI Taxonomy" id="329046"/>
    <lineage>
        <taxon>Eukaryota</taxon>
        <taxon>Fungi</taxon>
        <taxon>Fungi incertae sedis</taxon>
        <taxon>Chytridiomycota</taxon>
        <taxon>Chytridiomycota incertae sedis</taxon>
        <taxon>Chytridiomycetes</taxon>
        <taxon>Chytridiales</taxon>
        <taxon>Chytriomycetaceae</taxon>
        <taxon>Rhizoclosmatium</taxon>
    </lineage>
</organism>
<accession>A0A1Y2D376</accession>
<dbReference type="OrthoDB" id="2177369at2759"/>
<dbReference type="GO" id="GO:0035725">
    <property type="term" value="P:sodium ion transmembrane transport"/>
    <property type="evidence" value="ECO:0007669"/>
    <property type="project" value="TreeGrafter"/>
</dbReference>
<dbReference type="Proteomes" id="UP000193642">
    <property type="component" value="Unassembled WGS sequence"/>
</dbReference>
<comment type="caution">
    <text evidence="3">The sequence shown here is derived from an EMBL/GenBank/DDBJ whole genome shotgun (WGS) entry which is preliminary data.</text>
</comment>
<feature type="transmembrane region" description="Helical" evidence="2">
    <location>
        <begin position="631"/>
        <end position="658"/>
    </location>
</feature>
<dbReference type="GO" id="GO:0098855">
    <property type="term" value="C:HCN channel complex"/>
    <property type="evidence" value="ECO:0007669"/>
    <property type="project" value="TreeGrafter"/>
</dbReference>
<name>A0A1Y2D376_9FUNG</name>
<keyword evidence="2" id="KW-0812">Transmembrane</keyword>
<feature type="region of interest" description="Disordered" evidence="1">
    <location>
        <begin position="186"/>
        <end position="211"/>
    </location>
</feature>
<keyword evidence="2" id="KW-0472">Membrane</keyword>
<evidence type="ECO:0000313" key="3">
    <source>
        <dbReference type="EMBL" id="ORY53566.1"/>
    </source>
</evidence>
<reference evidence="3 4" key="1">
    <citation type="submission" date="2016-07" db="EMBL/GenBank/DDBJ databases">
        <title>Pervasive Adenine N6-methylation of Active Genes in Fungi.</title>
        <authorList>
            <consortium name="DOE Joint Genome Institute"/>
            <person name="Mondo S.J."/>
            <person name="Dannebaum R.O."/>
            <person name="Kuo R.C."/>
            <person name="Labutti K."/>
            <person name="Haridas S."/>
            <person name="Kuo A."/>
            <person name="Salamov A."/>
            <person name="Ahrendt S.R."/>
            <person name="Lipzen A."/>
            <person name="Sullivan W."/>
            <person name="Andreopoulos W.B."/>
            <person name="Clum A."/>
            <person name="Lindquist E."/>
            <person name="Daum C."/>
            <person name="Ramamoorthy G.K."/>
            <person name="Gryganskyi A."/>
            <person name="Culley D."/>
            <person name="Magnuson J.K."/>
            <person name="James T.Y."/>
            <person name="O'Malley M.A."/>
            <person name="Stajich J.E."/>
            <person name="Spatafora J.W."/>
            <person name="Visel A."/>
            <person name="Grigoriev I.V."/>
        </authorList>
    </citation>
    <scope>NUCLEOTIDE SEQUENCE [LARGE SCALE GENOMIC DNA]</scope>
    <source>
        <strain evidence="3 4">JEL800</strain>
    </source>
</reference>
<dbReference type="GO" id="GO:0003254">
    <property type="term" value="P:regulation of membrane depolarization"/>
    <property type="evidence" value="ECO:0007669"/>
    <property type="project" value="TreeGrafter"/>
</dbReference>
<proteinExistence type="predicted"/>
<dbReference type="Gene3D" id="1.10.287.70">
    <property type="match status" value="1"/>
</dbReference>
<feature type="compositionally biased region" description="Basic and acidic residues" evidence="1">
    <location>
        <begin position="227"/>
        <end position="241"/>
    </location>
</feature>
<keyword evidence="4" id="KW-1185">Reference proteome</keyword>
<dbReference type="SUPFAM" id="SSF81324">
    <property type="entry name" value="Voltage-gated potassium channels"/>
    <property type="match status" value="1"/>
</dbReference>
<dbReference type="GO" id="GO:0005249">
    <property type="term" value="F:voltage-gated potassium channel activity"/>
    <property type="evidence" value="ECO:0007669"/>
    <property type="project" value="TreeGrafter"/>
</dbReference>
<gene>
    <name evidence="3" type="ORF">BCR33DRAFT_710965</name>
</gene>
<protein>
    <recommendedName>
        <fullName evidence="5">Ion transport domain-containing protein</fullName>
    </recommendedName>
</protein>
<feature type="transmembrane region" description="Helical" evidence="2">
    <location>
        <begin position="427"/>
        <end position="447"/>
    </location>
</feature>
<evidence type="ECO:0000256" key="2">
    <source>
        <dbReference type="SAM" id="Phobius"/>
    </source>
</evidence>